<evidence type="ECO:0000313" key="3">
    <source>
        <dbReference type="Proteomes" id="UP001596066"/>
    </source>
</evidence>
<name>A0ABW0VK44_9ACTN</name>
<feature type="transmembrane region" description="Helical" evidence="1">
    <location>
        <begin position="137"/>
        <end position="156"/>
    </location>
</feature>
<evidence type="ECO:0000313" key="2">
    <source>
        <dbReference type="EMBL" id="MFC5646071.1"/>
    </source>
</evidence>
<keyword evidence="3" id="KW-1185">Reference proteome</keyword>
<feature type="transmembrane region" description="Helical" evidence="1">
    <location>
        <begin position="288"/>
        <end position="306"/>
    </location>
</feature>
<protein>
    <recommendedName>
        <fullName evidence="4">Integral membrane protein</fullName>
    </recommendedName>
</protein>
<dbReference type="EMBL" id="JBHSOC010000089">
    <property type="protein sequence ID" value="MFC5646071.1"/>
    <property type="molecule type" value="Genomic_DNA"/>
</dbReference>
<feature type="transmembrane region" description="Helical" evidence="1">
    <location>
        <begin position="261"/>
        <end position="282"/>
    </location>
</feature>
<feature type="transmembrane region" description="Helical" evidence="1">
    <location>
        <begin position="162"/>
        <end position="187"/>
    </location>
</feature>
<feature type="transmembrane region" description="Helical" evidence="1">
    <location>
        <begin position="68"/>
        <end position="89"/>
    </location>
</feature>
<keyword evidence="1" id="KW-0472">Membrane</keyword>
<dbReference type="Proteomes" id="UP001596066">
    <property type="component" value="Unassembled WGS sequence"/>
</dbReference>
<feature type="transmembrane region" description="Helical" evidence="1">
    <location>
        <begin position="228"/>
        <end position="249"/>
    </location>
</feature>
<organism evidence="2 3">
    <name type="scientific">Kitasatospora cinereorecta</name>
    <dbReference type="NCBI Taxonomy" id="285560"/>
    <lineage>
        <taxon>Bacteria</taxon>
        <taxon>Bacillati</taxon>
        <taxon>Actinomycetota</taxon>
        <taxon>Actinomycetes</taxon>
        <taxon>Kitasatosporales</taxon>
        <taxon>Streptomycetaceae</taxon>
        <taxon>Kitasatospora</taxon>
    </lineage>
</organism>
<keyword evidence="1" id="KW-0812">Transmembrane</keyword>
<keyword evidence="1" id="KW-1133">Transmembrane helix</keyword>
<feature type="transmembrane region" description="Helical" evidence="1">
    <location>
        <begin position="199"/>
        <end position="222"/>
    </location>
</feature>
<dbReference type="RefSeq" id="WP_346141729.1">
    <property type="nucleotide sequence ID" value="NZ_BAAAUA010000006.1"/>
</dbReference>
<evidence type="ECO:0000256" key="1">
    <source>
        <dbReference type="SAM" id="Phobius"/>
    </source>
</evidence>
<proteinExistence type="predicted"/>
<evidence type="ECO:0008006" key="4">
    <source>
        <dbReference type="Google" id="ProtNLM"/>
    </source>
</evidence>
<gene>
    <name evidence="2" type="ORF">ACFPZF_32570</name>
</gene>
<comment type="caution">
    <text evidence="2">The sequence shown here is derived from an EMBL/GenBank/DDBJ whole genome shotgun (WGS) entry which is preliminary data.</text>
</comment>
<accession>A0ABW0VK44</accession>
<feature type="transmembrane region" description="Helical" evidence="1">
    <location>
        <begin position="109"/>
        <end position="130"/>
    </location>
</feature>
<reference evidence="3" key="1">
    <citation type="journal article" date="2019" name="Int. J. Syst. Evol. Microbiol.">
        <title>The Global Catalogue of Microorganisms (GCM) 10K type strain sequencing project: providing services to taxonomists for standard genome sequencing and annotation.</title>
        <authorList>
            <consortium name="The Broad Institute Genomics Platform"/>
            <consortium name="The Broad Institute Genome Sequencing Center for Infectious Disease"/>
            <person name="Wu L."/>
            <person name="Ma J."/>
        </authorList>
    </citation>
    <scope>NUCLEOTIDE SEQUENCE [LARGE SCALE GENOMIC DNA]</scope>
    <source>
        <strain evidence="3">CGMCC 4.1622</strain>
    </source>
</reference>
<sequence length="318" mass="33017">MSSWGARKALRLYPARYRSEHGDELAGVYEDTTAGAGPIVRARELADLAGYGLRLRTGLTSGAMPGRLLGLAAPFAAGALATPGLGLLAEMALEVRHGHALALIPHDPRFVLAKVAALGCLLGAVAALFGRWPLARWAVAVGSAAWLAYTVAWIGLFSGYRLSGIVVEVALTTAPWMLWSLLLLAAPPDLHRPPSRARTAALLAGAALGGPVLADVMFGPMFFPYRVVLWDVAAPVLMALEVLLLVLAVPAARRGRLLPAVGAIAGLPIGLVGLVVAAAGMLGGRPGVALVVGGLVVFGVVVERLWRTPVPELERSAV</sequence>